<evidence type="ECO:0000313" key="3">
    <source>
        <dbReference type="Proteomes" id="UP001497516"/>
    </source>
</evidence>
<evidence type="ECO:0000313" key="2">
    <source>
        <dbReference type="EMBL" id="CAL1367275.1"/>
    </source>
</evidence>
<dbReference type="Proteomes" id="UP001497516">
    <property type="component" value="Chromosome 2"/>
</dbReference>
<gene>
    <name evidence="2" type="ORF">LTRI10_LOCUS11030</name>
</gene>
<sequence length="107" mass="10734">MGGKDSQSAAGNLEEVAGGKGGDGNREEEATGEKAGGGGKGFEVGSGGKGDDGNREEEAAEVARSGDRVKGGGGAKGRNRRQGGRWTISVAWVSRGRELLGGGFGRR</sequence>
<protein>
    <recommendedName>
        <fullName evidence="4">Pr1-like protein</fullName>
    </recommendedName>
</protein>
<reference evidence="2 3" key="1">
    <citation type="submission" date="2024-04" db="EMBL/GenBank/DDBJ databases">
        <authorList>
            <person name="Fracassetti M."/>
        </authorList>
    </citation>
    <scope>NUCLEOTIDE SEQUENCE [LARGE SCALE GENOMIC DNA]</scope>
</reference>
<evidence type="ECO:0000256" key="1">
    <source>
        <dbReference type="SAM" id="MobiDB-lite"/>
    </source>
</evidence>
<feature type="compositionally biased region" description="Gly residues" evidence="1">
    <location>
        <begin position="34"/>
        <end position="48"/>
    </location>
</feature>
<feature type="compositionally biased region" description="Basic and acidic residues" evidence="1">
    <location>
        <begin position="23"/>
        <end position="32"/>
    </location>
</feature>
<feature type="region of interest" description="Disordered" evidence="1">
    <location>
        <begin position="1"/>
        <end position="86"/>
    </location>
</feature>
<keyword evidence="3" id="KW-1185">Reference proteome</keyword>
<feature type="compositionally biased region" description="Polar residues" evidence="1">
    <location>
        <begin position="1"/>
        <end position="10"/>
    </location>
</feature>
<accession>A0AAV2D5L1</accession>
<organism evidence="2 3">
    <name type="scientific">Linum trigynum</name>
    <dbReference type="NCBI Taxonomy" id="586398"/>
    <lineage>
        <taxon>Eukaryota</taxon>
        <taxon>Viridiplantae</taxon>
        <taxon>Streptophyta</taxon>
        <taxon>Embryophyta</taxon>
        <taxon>Tracheophyta</taxon>
        <taxon>Spermatophyta</taxon>
        <taxon>Magnoliopsida</taxon>
        <taxon>eudicotyledons</taxon>
        <taxon>Gunneridae</taxon>
        <taxon>Pentapetalae</taxon>
        <taxon>rosids</taxon>
        <taxon>fabids</taxon>
        <taxon>Malpighiales</taxon>
        <taxon>Linaceae</taxon>
        <taxon>Linum</taxon>
    </lineage>
</organism>
<proteinExistence type="predicted"/>
<evidence type="ECO:0008006" key="4">
    <source>
        <dbReference type="Google" id="ProtNLM"/>
    </source>
</evidence>
<dbReference type="EMBL" id="OZ034815">
    <property type="protein sequence ID" value="CAL1367275.1"/>
    <property type="molecule type" value="Genomic_DNA"/>
</dbReference>
<name>A0AAV2D5L1_9ROSI</name>
<dbReference type="AlphaFoldDB" id="A0AAV2D5L1"/>